<protein>
    <submittedName>
        <fullName evidence="1">Uncharacterized protein</fullName>
    </submittedName>
</protein>
<dbReference type="AlphaFoldDB" id="A0A0F9CJL9"/>
<gene>
    <name evidence="1" type="ORF">LCGC14_2658640</name>
</gene>
<organism evidence="1">
    <name type="scientific">marine sediment metagenome</name>
    <dbReference type="NCBI Taxonomy" id="412755"/>
    <lineage>
        <taxon>unclassified sequences</taxon>
        <taxon>metagenomes</taxon>
        <taxon>ecological metagenomes</taxon>
    </lineage>
</organism>
<reference evidence="1" key="1">
    <citation type="journal article" date="2015" name="Nature">
        <title>Complex archaea that bridge the gap between prokaryotes and eukaryotes.</title>
        <authorList>
            <person name="Spang A."/>
            <person name="Saw J.H."/>
            <person name="Jorgensen S.L."/>
            <person name="Zaremba-Niedzwiedzka K."/>
            <person name="Martijn J."/>
            <person name="Lind A.E."/>
            <person name="van Eijk R."/>
            <person name="Schleper C."/>
            <person name="Guy L."/>
            <person name="Ettema T.J."/>
        </authorList>
    </citation>
    <scope>NUCLEOTIDE SEQUENCE</scope>
</reference>
<accession>A0A0F9CJL9</accession>
<dbReference type="Gene3D" id="3.30.420.240">
    <property type="match status" value="1"/>
</dbReference>
<evidence type="ECO:0000313" key="1">
    <source>
        <dbReference type="EMBL" id="KKK96851.1"/>
    </source>
</evidence>
<dbReference type="EMBL" id="LAZR01046303">
    <property type="protein sequence ID" value="KKK96851.1"/>
    <property type="molecule type" value="Genomic_DNA"/>
</dbReference>
<comment type="caution">
    <text evidence="1">The sequence shown here is derived from an EMBL/GenBank/DDBJ whole genome shotgun (WGS) entry which is preliminary data.</text>
</comment>
<sequence length="147" mass="16709">LKTKNIICDCIGNGFAVSSGLKIDEAKYHVQAFNSSEKCEDSDRFANKKAEAVEYAAKEIRQLKVEPIKDPETRRQLVALSRYKITNSGKMIMRHNDDTKKELGCSPDDGLSYIYGRYGLRHVKPETQKETTYASRRRKMSLGAMKV</sequence>
<name>A0A0F9CJL9_9ZZZZ</name>
<proteinExistence type="predicted"/>
<feature type="non-terminal residue" evidence="1">
    <location>
        <position position="1"/>
    </location>
</feature>